<dbReference type="AlphaFoldDB" id="A0A0M3HM25"/>
<name>A0A0M3HM25_ASCLU</name>
<evidence type="ECO:0000313" key="1">
    <source>
        <dbReference type="Proteomes" id="UP000036681"/>
    </source>
</evidence>
<accession>A0A0M3HM25</accession>
<reference evidence="2" key="1">
    <citation type="submission" date="2017-02" db="UniProtKB">
        <authorList>
            <consortium name="WormBaseParasite"/>
        </authorList>
    </citation>
    <scope>IDENTIFICATION</scope>
</reference>
<proteinExistence type="predicted"/>
<evidence type="ECO:0000313" key="2">
    <source>
        <dbReference type="WBParaSite" id="ALUE_0000257001-mRNA-1"/>
    </source>
</evidence>
<organism evidence="1 2">
    <name type="scientific">Ascaris lumbricoides</name>
    <name type="common">Giant roundworm</name>
    <dbReference type="NCBI Taxonomy" id="6252"/>
    <lineage>
        <taxon>Eukaryota</taxon>
        <taxon>Metazoa</taxon>
        <taxon>Ecdysozoa</taxon>
        <taxon>Nematoda</taxon>
        <taxon>Chromadorea</taxon>
        <taxon>Rhabditida</taxon>
        <taxon>Spirurina</taxon>
        <taxon>Ascaridomorpha</taxon>
        <taxon>Ascaridoidea</taxon>
        <taxon>Ascarididae</taxon>
        <taxon>Ascaris</taxon>
    </lineage>
</organism>
<protein>
    <submittedName>
        <fullName evidence="2">Transposase</fullName>
    </submittedName>
</protein>
<dbReference type="Proteomes" id="UP000036681">
    <property type="component" value="Unplaced"/>
</dbReference>
<keyword evidence="1" id="KW-1185">Reference proteome</keyword>
<dbReference type="WBParaSite" id="ALUE_0000257001-mRNA-1">
    <property type="protein sequence ID" value="ALUE_0000257001-mRNA-1"/>
    <property type="gene ID" value="ALUE_0000257001"/>
</dbReference>
<sequence>MAPVFFQRVSARDLVRWVVATDIFWKVKNWSSTFVKYAPRKRSKSIDVERKGRCYCLILVVLFVFTDAMNKSVKFVVNEI</sequence>